<evidence type="ECO:0000313" key="2">
    <source>
        <dbReference type="Proteomes" id="UP000034581"/>
    </source>
</evidence>
<proteinExistence type="predicted"/>
<gene>
    <name evidence="1" type="ORF">UR67_C0001G0114</name>
</gene>
<evidence type="ECO:0000313" key="1">
    <source>
        <dbReference type="EMBL" id="KKP70205.1"/>
    </source>
</evidence>
<dbReference type="InterPro" id="IPR011256">
    <property type="entry name" value="Reg_factor_effector_dom_sf"/>
</dbReference>
<reference evidence="1 2" key="1">
    <citation type="journal article" date="2015" name="Nature">
        <title>rRNA introns, odd ribosomes, and small enigmatic genomes across a large radiation of phyla.</title>
        <authorList>
            <person name="Brown C.T."/>
            <person name="Hug L.A."/>
            <person name="Thomas B.C."/>
            <person name="Sharon I."/>
            <person name="Castelle C.J."/>
            <person name="Singh A."/>
            <person name="Wilkins M.J."/>
            <person name="Williams K.H."/>
            <person name="Banfield J.F."/>
        </authorList>
    </citation>
    <scope>NUCLEOTIDE SEQUENCE [LARGE SCALE GENOMIC DNA]</scope>
</reference>
<protein>
    <submittedName>
        <fullName evidence="1">Uncharacterized protein</fullName>
    </submittedName>
</protein>
<accession>A0A0G0E4D7</accession>
<name>A0A0G0E4D7_UNCC3</name>
<dbReference type="Proteomes" id="UP000034581">
    <property type="component" value="Unassembled WGS sequence"/>
</dbReference>
<sequence length="132" mass="15284">MKETLQTIKVLYVESENGIAGSHEAFDRLEKPLPTLRGRKFYGTYDSENGIYRACVKLEIETDKPKEWGLKITNIPGGKYVKDKIKNWVGKENLIGEVFTKLSKSHRTDEGRPSIEFYRSQRELILYLPVMD</sequence>
<dbReference type="Gene3D" id="3.20.80.10">
    <property type="entry name" value="Regulatory factor, effector binding domain"/>
    <property type="match status" value="1"/>
</dbReference>
<comment type="caution">
    <text evidence="1">The sequence shown here is derived from an EMBL/GenBank/DDBJ whole genome shotgun (WGS) entry which is preliminary data.</text>
</comment>
<dbReference type="AlphaFoldDB" id="A0A0G0E4D7"/>
<dbReference type="STRING" id="1618350.UR67_C0001G0114"/>
<dbReference type="EMBL" id="LBQB01000001">
    <property type="protein sequence ID" value="KKP70205.1"/>
    <property type="molecule type" value="Genomic_DNA"/>
</dbReference>
<organism evidence="1 2">
    <name type="scientific">candidate division CPR3 bacterium GW2011_GWF2_35_18</name>
    <dbReference type="NCBI Taxonomy" id="1618350"/>
    <lineage>
        <taxon>Bacteria</taxon>
        <taxon>Bacteria division CPR3</taxon>
    </lineage>
</organism>